<keyword evidence="4" id="KW-0238">DNA-binding</keyword>
<evidence type="ECO:0000259" key="8">
    <source>
        <dbReference type="PROSITE" id="PS50112"/>
    </source>
</evidence>
<dbReference type="GO" id="GO:0043565">
    <property type="term" value="F:sequence-specific DNA binding"/>
    <property type="evidence" value="ECO:0007669"/>
    <property type="project" value="InterPro"/>
</dbReference>
<gene>
    <name evidence="9" type="ORF">A9B99_10830</name>
</gene>
<dbReference type="RefSeq" id="WP_064599122.1">
    <property type="nucleotide sequence ID" value="NZ_CP134782.1"/>
</dbReference>
<dbReference type="InterPro" id="IPR027417">
    <property type="entry name" value="P-loop_NTPase"/>
</dbReference>
<dbReference type="Gene3D" id="1.10.10.60">
    <property type="entry name" value="Homeodomain-like"/>
    <property type="match status" value="1"/>
</dbReference>
<accession>A0A1B7L0M3</accession>
<keyword evidence="5" id="KW-0010">Activator</keyword>
<evidence type="ECO:0000313" key="9">
    <source>
        <dbReference type="EMBL" id="OAT75949.1"/>
    </source>
</evidence>
<protein>
    <submittedName>
        <fullName evidence="9">PTS-dependent dihydroxyacetone kinase operon transcriptional regulator DhaR</fullName>
    </submittedName>
</protein>
<dbReference type="GO" id="GO:0005524">
    <property type="term" value="F:ATP binding"/>
    <property type="evidence" value="ECO:0007669"/>
    <property type="project" value="UniProtKB-KW"/>
</dbReference>
<evidence type="ECO:0000256" key="2">
    <source>
        <dbReference type="ARBA" id="ARBA00022840"/>
    </source>
</evidence>
<dbReference type="GO" id="GO:0016301">
    <property type="term" value="F:kinase activity"/>
    <property type="evidence" value="ECO:0007669"/>
    <property type="project" value="UniProtKB-KW"/>
</dbReference>
<dbReference type="NCBIfam" id="NF008485">
    <property type="entry name" value="PRK11388.1"/>
    <property type="match status" value="1"/>
</dbReference>
<keyword evidence="2" id="KW-0067">ATP-binding</keyword>
<dbReference type="InterPro" id="IPR002197">
    <property type="entry name" value="HTH_Fis"/>
</dbReference>
<keyword evidence="9" id="KW-0808">Transferase</keyword>
<dbReference type="SMART" id="SM00382">
    <property type="entry name" value="AAA"/>
    <property type="match status" value="1"/>
</dbReference>
<dbReference type="Gene3D" id="3.40.50.300">
    <property type="entry name" value="P-loop containing nucleotide triphosphate hydrolases"/>
    <property type="match status" value="1"/>
</dbReference>
<dbReference type="PANTHER" id="PTHR32071">
    <property type="entry name" value="TRANSCRIPTIONAL REGULATORY PROTEIN"/>
    <property type="match status" value="1"/>
</dbReference>
<dbReference type="InterPro" id="IPR000014">
    <property type="entry name" value="PAS"/>
</dbReference>
<feature type="domain" description="PAS" evidence="8">
    <location>
        <begin position="200"/>
        <end position="251"/>
    </location>
</feature>
<evidence type="ECO:0000256" key="1">
    <source>
        <dbReference type="ARBA" id="ARBA00022741"/>
    </source>
</evidence>
<dbReference type="PROSITE" id="PS50112">
    <property type="entry name" value="PAS"/>
    <property type="match status" value="1"/>
</dbReference>
<sequence length="637" mass="71172">MTDIVTSTSEYPPYIHESWHRCAAMMHPETWRQPHRALGVTFRSICQRKAALITIAQAALEDALEFMDRRHCALLVLDESACLLESCGHPQTLAALAELGFSAGCYCSESIIGSCALSLAAQLGQPVKTTGRAHFKQALFDWCFCATPVFDNHGRLAGSVALVCRSEETCPGDLPLTLAIAREVGNSLLTDSLLAESNRHLNQLYGLLESMNDGVLAWDSQGIVQFLNPQAAELLLLQPQLSQGQPLQELITLPALLRRSIRKRQRLNHVEVTFESQHQFIDLVVTLKPIHDAQGDSFILLLHPPEQMRQLMTSQISRVSHTFEQMPQQDADSRRLVHFGRQAAKGNFPVLLTGEEGVGKTRLSEAIHNETRQAGGPYIAINCQRFADPDAVADFLGTGPTDEQNGQLSKPELAHGGTLFLDNIEFLPGEIQSALLQVIKQGMVTRLGSQRMIPVDVKIVAATGQNLEDRVAQKQFSRQLYYAFHAFEIHIPPLRQRKASIEKLVRHKLAQLEKPFAVRYRIDDEVLAQLADYTWPGNDFELNTVVENMAMRSDNGRIRLSNLPDYLLSISASGESTWPAMASGLSFPAIERDAIVHAARVTQGRVLEMSRLLNIGRTTLWRKMKQYHIDARQFRER</sequence>
<proteinExistence type="predicted"/>
<dbReference type="Proteomes" id="UP000078225">
    <property type="component" value="Unassembled WGS sequence"/>
</dbReference>
<dbReference type="CDD" id="cd00009">
    <property type="entry name" value="AAA"/>
    <property type="match status" value="1"/>
</dbReference>
<evidence type="ECO:0000259" key="7">
    <source>
        <dbReference type="PROSITE" id="PS50045"/>
    </source>
</evidence>
<dbReference type="InterPro" id="IPR058031">
    <property type="entry name" value="AAA_lid_NorR"/>
</dbReference>
<dbReference type="InterPro" id="IPR025662">
    <property type="entry name" value="Sigma_54_int_dom_ATP-bd_1"/>
</dbReference>
<dbReference type="STRING" id="1691903.A9B99_10830"/>
<evidence type="ECO:0000256" key="3">
    <source>
        <dbReference type="ARBA" id="ARBA00023015"/>
    </source>
</evidence>
<dbReference type="Gene3D" id="1.10.8.60">
    <property type="match status" value="1"/>
</dbReference>
<dbReference type="PROSITE" id="PS50045">
    <property type="entry name" value="SIGMA54_INTERACT_4"/>
    <property type="match status" value="1"/>
</dbReference>
<dbReference type="InterPro" id="IPR009057">
    <property type="entry name" value="Homeodomain-like_sf"/>
</dbReference>
<dbReference type="SUPFAM" id="SSF46689">
    <property type="entry name" value="Homeodomain-like"/>
    <property type="match status" value="1"/>
</dbReference>
<evidence type="ECO:0000256" key="4">
    <source>
        <dbReference type="ARBA" id="ARBA00023125"/>
    </source>
</evidence>
<name>A0A1B7L0M3_9ENTR</name>
<dbReference type="Gene3D" id="3.30.450.40">
    <property type="match status" value="1"/>
</dbReference>
<evidence type="ECO:0000313" key="10">
    <source>
        <dbReference type="Proteomes" id="UP000078225"/>
    </source>
</evidence>
<dbReference type="SUPFAM" id="SSF52540">
    <property type="entry name" value="P-loop containing nucleoside triphosphate hydrolases"/>
    <property type="match status" value="1"/>
</dbReference>
<dbReference type="Gene3D" id="3.30.450.20">
    <property type="entry name" value="PAS domain"/>
    <property type="match status" value="1"/>
</dbReference>
<dbReference type="GO" id="GO:0006355">
    <property type="term" value="P:regulation of DNA-templated transcription"/>
    <property type="evidence" value="ECO:0007669"/>
    <property type="project" value="InterPro"/>
</dbReference>
<keyword evidence="3" id="KW-0805">Transcription regulation</keyword>
<dbReference type="InterPro" id="IPR013767">
    <property type="entry name" value="PAS_fold"/>
</dbReference>
<keyword evidence="6" id="KW-0804">Transcription</keyword>
<dbReference type="InterPro" id="IPR035965">
    <property type="entry name" value="PAS-like_dom_sf"/>
</dbReference>
<keyword evidence="9" id="KW-0418">Kinase</keyword>
<dbReference type="Pfam" id="PF00989">
    <property type="entry name" value="PAS"/>
    <property type="match status" value="1"/>
</dbReference>
<dbReference type="Pfam" id="PF25601">
    <property type="entry name" value="AAA_lid_14"/>
    <property type="match status" value="1"/>
</dbReference>
<dbReference type="EMBL" id="LYRP01000033">
    <property type="protein sequence ID" value="OAT75949.1"/>
    <property type="molecule type" value="Genomic_DNA"/>
</dbReference>
<feature type="domain" description="Sigma-54 factor interaction" evidence="7">
    <location>
        <begin position="326"/>
        <end position="551"/>
    </location>
</feature>
<comment type="caution">
    <text evidence="9">The sequence shown here is derived from an EMBL/GenBank/DDBJ whole genome shotgun (WGS) entry which is preliminary data.</text>
</comment>
<keyword evidence="1" id="KW-0547">Nucleotide-binding</keyword>
<dbReference type="SUPFAM" id="SSF55785">
    <property type="entry name" value="PYP-like sensor domain (PAS domain)"/>
    <property type="match status" value="1"/>
</dbReference>
<reference evidence="10" key="1">
    <citation type="submission" date="2016-05" db="EMBL/GenBank/DDBJ databases">
        <authorList>
            <person name="Behera P."/>
            <person name="Vaishampayan P."/>
            <person name="Singh N."/>
            <person name="Raina V."/>
            <person name="Suar M."/>
            <person name="Pattnaik A."/>
            <person name="Rastogi G."/>
        </authorList>
    </citation>
    <scope>NUCLEOTIDE SEQUENCE [LARGE SCALE GENOMIC DNA]</scope>
    <source>
        <strain evidence="10">MP23</strain>
    </source>
</reference>
<dbReference type="InterPro" id="IPR029016">
    <property type="entry name" value="GAF-like_dom_sf"/>
</dbReference>
<dbReference type="AlphaFoldDB" id="A0A1B7L0M3"/>
<dbReference type="PANTHER" id="PTHR32071:SF117">
    <property type="entry name" value="PTS-DEPENDENT DIHYDROXYACETONE KINASE OPERON REGULATORY PROTEIN-RELATED"/>
    <property type="match status" value="1"/>
</dbReference>
<organism evidence="9 10">
    <name type="scientific">Mangrovibacter phragmitis</name>
    <dbReference type="NCBI Taxonomy" id="1691903"/>
    <lineage>
        <taxon>Bacteria</taxon>
        <taxon>Pseudomonadati</taxon>
        <taxon>Pseudomonadota</taxon>
        <taxon>Gammaproteobacteria</taxon>
        <taxon>Enterobacterales</taxon>
        <taxon>Enterobacteriaceae</taxon>
        <taxon>Mangrovibacter</taxon>
    </lineage>
</organism>
<evidence type="ECO:0000256" key="5">
    <source>
        <dbReference type="ARBA" id="ARBA00023159"/>
    </source>
</evidence>
<evidence type="ECO:0000256" key="6">
    <source>
        <dbReference type="ARBA" id="ARBA00023163"/>
    </source>
</evidence>
<dbReference type="SMART" id="SM00091">
    <property type="entry name" value="PAS"/>
    <property type="match status" value="1"/>
</dbReference>
<keyword evidence="10" id="KW-1185">Reference proteome</keyword>
<dbReference type="Pfam" id="PF00158">
    <property type="entry name" value="Sigma54_activat"/>
    <property type="match status" value="1"/>
</dbReference>
<dbReference type="PROSITE" id="PS00675">
    <property type="entry name" value="SIGMA54_INTERACT_1"/>
    <property type="match status" value="1"/>
</dbReference>
<dbReference type="InterPro" id="IPR002078">
    <property type="entry name" value="Sigma_54_int"/>
</dbReference>
<dbReference type="OrthoDB" id="9804019at2"/>
<dbReference type="Pfam" id="PF02954">
    <property type="entry name" value="HTH_8"/>
    <property type="match status" value="1"/>
</dbReference>
<dbReference type="InterPro" id="IPR003593">
    <property type="entry name" value="AAA+_ATPase"/>
</dbReference>